<organism evidence="2 3">
    <name type="scientific">Halobacillus litoralis</name>
    <dbReference type="NCBI Taxonomy" id="45668"/>
    <lineage>
        <taxon>Bacteria</taxon>
        <taxon>Bacillati</taxon>
        <taxon>Bacillota</taxon>
        <taxon>Bacilli</taxon>
        <taxon>Bacillales</taxon>
        <taxon>Bacillaceae</taxon>
        <taxon>Halobacillus</taxon>
    </lineage>
</organism>
<dbReference type="Pfam" id="PF23491">
    <property type="entry name" value="bPH_8"/>
    <property type="match status" value="1"/>
</dbReference>
<evidence type="ECO:0000313" key="3">
    <source>
        <dbReference type="Proteomes" id="UP000460949"/>
    </source>
</evidence>
<name>A0A845DZI8_9BACI</name>
<sequence length="86" mass="9908">MVGINVREKDGYVIISWHFSKVEIPKTDIIEVIDDDTYGGEEKTAVRMGYPYATTERLFIRTNNQNYILFTNNTSIKGKIESLMNT</sequence>
<gene>
    <name evidence="2" type="ORF">GLW04_03070</name>
</gene>
<evidence type="ECO:0000259" key="1">
    <source>
        <dbReference type="Pfam" id="PF23491"/>
    </source>
</evidence>
<dbReference type="Proteomes" id="UP000460949">
    <property type="component" value="Unassembled WGS sequence"/>
</dbReference>
<feature type="domain" description="Sublancin immunity protein SunI-like PH" evidence="1">
    <location>
        <begin position="3"/>
        <end position="82"/>
    </location>
</feature>
<dbReference type="InterPro" id="IPR055365">
    <property type="entry name" value="PH_SunI-like"/>
</dbReference>
<protein>
    <recommendedName>
        <fullName evidence="1">Sublancin immunity protein SunI-like PH domain-containing protein</fullName>
    </recommendedName>
</protein>
<accession>A0A845DZI8</accession>
<comment type="caution">
    <text evidence="2">The sequence shown here is derived from an EMBL/GenBank/DDBJ whole genome shotgun (WGS) entry which is preliminary data.</text>
</comment>
<dbReference type="AlphaFoldDB" id="A0A845DZI8"/>
<reference evidence="2 3" key="1">
    <citation type="submission" date="2019-11" db="EMBL/GenBank/DDBJ databases">
        <title>Genome sequences of 17 halophilic strains isolated from different environments.</title>
        <authorList>
            <person name="Furrow R.E."/>
        </authorList>
    </citation>
    <scope>NUCLEOTIDE SEQUENCE [LARGE SCALE GENOMIC DNA]</scope>
    <source>
        <strain evidence="2 3">22511_23_Filter</strain>
    </source>
</reference>
<proteinExistence type="predicted"/>
<evidence type="ECO:0000313" key="2">
    <source>
        <dbReference type="EMBL" id="MYL18854.1"/>
    </source>
</evidence>
<dbReference type="RefSeq" id="WP_160835295.1">
    <property type="nucleotide sequence ID" value="NZ_WMET01000001.1"/>
</dbReference>
<dbReference type="EMBL" id="WMET01000001">
    <property type="protein sequence ID" value="MYL18854.1"/>
    <property type="molecule type" value="Genomic_DNA"/>
</dbReference>